<feature type="compositionally biased region" description="Low complexity" evidence="1">
    <location>
        <begin position="633"/>
        <end position="647"/>
    </location>
</feature>
<sequence>MAEPDPPPSLLRIRAMEECVSQARQHLEDTKSPYLLYQEQVAALKDSVEQEWARVPSNPTQHDLTTLRRSTLTLGGQLRELELKHAATIEEDDKAYRASLEARVRKLCRDMVDIFGRSLVTKTLQEYPTEPVPGSRSPADGPLAPTNATSQENTQSAPQHNATDTPPNVEFQDANMPEPDSTEDQTRSTNLSIPTNPSMSINPKKRKGSIVSGKQKRARMGQTEPAEAEKTIEFDEVFQDGNAAIKHTIVQFRDKWYILLCDEHGLSFKHHPITSAAKHLNGGAHGKLPKDHETAIKHLGVRVLNCSAKLAEENNRVCLVAYGTGYDPSKLRTRTKKKTSESIHVSPLLERTDQHVDALLGNRGSACVSGRGKSGRRPRKRFDGIVDPTPGGIYLAYWSKSREWQAVLVLSGVTTEQPIDIGFSGTIQDLGLTEQLPPCCTYDPQTGILDWQDDYKDGGPLVTERQFPVMYFDGLDFPSKSSVGWVAANDLQSVDTQDSSFELTPHFKSVLEFLETKRSKQAENSNLENMEQTELRLHPADINTLDSTVVTAPASLPTEQSQEEQSSPQPGLIQNYYQADGQEAPLSSEEGPTTSVGGLPSSRADFHRNPSADPKTHHGNQNPNGVTTISDFSSNAASAATTGTPPAGDRPEPVISPSMSLSTGTQPATTPTTDNQGERDNSLRNGKLLQIAADGCRLNRWLDQDGRSAVGEVDGTRTAASRQSRISPIAEGPIRPSQAHIAPGPLRFQANDQGRDMEPPPIALQAMERPRIDDQRLDLLRQQHSAEGPTSFHKEPPHTSNVVSNDERDIQAGPPQGPGSSPLRQSSFVLPVPRDFNLGLTVPAMYQLRPLNPTPPNQTTPQPFSQSQLTDNTPSISCQEPMLSPDSRPVTLPPLSIPSISTRPSLQPHSVGNQAPNASPRLLPWPTSNPPSASSASSLTNGQSSQLHPRHPSEPDPRWMYSCPHCSKRYVTLVWRDKHIQDCPSAH</sequence>
<reference evidence="2" key="1">
    <citation type="journal article" date="2021" name="Nat. Commun.">
        <title>Genetic determinants of endophytism in the Arabidopsis root mycobiome.</title>
        <authorList>
            <person name="Mesny F."/>
            <person name="Miyauchi S."/>
            <person name="Thiergart T."/>
            <person name="Pickel B."/>
            <person name="Atanasova L."/>
            <person name="Karlsson M."/>
            <person name="Huettel B."/>
            <person name="Barry K.W."/>
            <person name="Haridas S."/>
            <person name="Chen C."/>
            <person name="Bauer D."/>
            <person name="Andreopoulos W."/>
            <person name="Pangilinan J."/>
            <person name="LaButti K."/>
            <person name="Riley R."/>
            <person name="Lipzen A."/>
            <person name="Clum A."/>
            <person name="Drula E."/>
            <person name="Henrissat B."/>
            <person name="Kohler A."/>
            <person name="Grigoriev I.V."/>
            <person name="Martin F.M."/>
            <person name="Hacquard S."/>
        </authorList>
    </citation>
    <scope>NUCLEOTIDE SEQUENCE</scope>
    <source>
        <strain evidence="2">MPI-CAGE-AT-0147</strain>
    </source>
</reference>
<protein>
    <submittedName>
        <fullName evidence="2">Uncharacterized protein</fullName>
    </submittedName>
</protein>
<accession>A0A9P9DHL4</accession>
<feature type="compositionally biased region" description="Low complexity" evidence="1">
    <location>
        <begin position="930"/>
        <end position="946"/>
    </location>
</feature>
<keyword evidence="3" id="KW-1185">Reference proteome</keyword>
<feature type="compositionally biased region" description="Low complexity" evidence="1">
    <location>
        <begin position="663"/>
        <end position="673"/>
    </location>
</feature>
<feature type="region of interest" description="Disordered" evidence="1">
    <location>
        <begin position="126"/>
        <end position="227"/>
    </location>
</feature>
<proteinExistence type="predicted"/>
<feature type="compositionally biased region" description="Basic and acidic residues" evidence="1">
    <location>
        <begin position="604"/>
        <end position="616"/>
    </location>
</feature>
<dbReference type="EMBL" id="JAGMUV010000026">
    <property type="protein sequence ID" value="KAH7119334.1"/>
    <property type="molecule type" value="Genomic_DNA"/>
</dbReference>
<dbReference type="AlphaFoldDB" id="A0A9P9DHL4"/>
<evidence type="ECO:0000313" key="2">
    <source>
        <dbReference type="EMBL" id="KAH7119334.1"/>
    </source>
</evidence>
<feature type="compositionally biased region" description="Basic residues" evidence="1">
    <location>
        <begin position="203"/>
        <end position="219"/>
    </location>
</feature>
<feature type="compositionally biased region" description="Polar residues" evidence="1">
    <location>
        <begin position="187"/>
        <end position="201"/>
    </location>
</feature>
<feature type="compositionally biased region" description="Low complexity" evidence="1">
    <location>
        <begin position="859"/>
        <end position="870"/>
    </location>
</feature>
<feature type="compositionally biased region" description="Polar residues" evidence="1">
    <location>
        <begin position="619"/>
        <end position="632"/>
    </location>
</feature>
<dbReference type="OrthoDB" id="5234017at2759"/>
<evidence type="ECO:0000313" key="3">
    <source>
        <dbReference type="Proteomes" id="UP000738349"/>
    </source>
</evidence>
<feature type="region of interest" description="Disordered" evidence="1">
    <location>
        <begin position="786"/>
        <end position="827"/>
    </location>
</feature>
<evidence type="ECO:0000256" key="1">
    <source>
        <dbReference type="SAM" id="MobiDB-lite"/>
    </source>
</evidence>
<comment type="caution">
    <text evidence="2">The sequence shown here is derived from an EMBL/GenBank/DDBJ whole genome shotgun (WGS) entry which is preliminary data.</text>
</comment>
<feature type="compositionally biased region" description="Polar residues" evidence="1">
    <location>
        <begin position="898"/>
        <end position="917"/>
    </location>
</feature>
<feature type="region of interest" description="Disordered" evidence="1">
    <location>
        <begin position="581"/>
        <end position="683"/>
    </location>
</feature>
<feature type="compositionally biased region" description="Low complexity" evidence="1">
    <location>
        <begin position="811"/>
        <end position="827"/>
    </location>
</feature>
<feature type="region of interest" description="Disordered" evidence="1">
    <location>
        <begin position="847"/>
        <end position="957"/>
    </location>
</feature>
<gene>
    <name evidence="2" type="ORF">EDB81DRAFT_237529</name>
</gene>
<organism evidence="2 3">
    <name type="scientific">Dactylonectria macrodidyma</name>
    <dbReference type="NCBI Taxonomy" id="307937"/>
    <lineage>
        <taxon>Eukaryota</taxon>
        <taxon>Fungi</taxon>
        <taxon>Dikarya</taxon>
        <taxon>Ascomycota</taxon>
        <taxon>Pezizomycotina</taxon>
        <taxon>Sordariomycetes</taxon>
        <taxon>Hypocreomycetidae</taxon>
        <taxon>Hypocreales</taxon>
        <taxon>Nectriaceae</taxon>
        <taxon>Dactylonectria</taxon>
    </lineage>
</organism>
<name>A0A9P9DHL4_9HYPO</name>
<dbReference type="Proteomes" id="UP000738349">
    <property type="component" value="Unassembled WGS sequence"/>
</dbReference>
<feature type="compositionally biased region" description="Polar residues" evidence="1">
    <location>
        <begin position="146"/>
        <end position="166"/>
    </location>
</feature>